<keyword evidence="3" id="KW-0808">Transferase</keyword>
<dbReference type="HOGENOM" id="CLU_613672_0_0_3"/>
<dbReference type="EnsemblBacteria" id="BAG00604">
    <property type="protein sequence ID" value="BAG00604"/>
    <property type="gene ID" value="MAE_07820"/>
</dbReference>
<dbReference type="PANTHER" id="PTHR44835:SF1">
    <property type="entry name" value="PROTEIN O-GLCNAC TRANSFERASE"/>
    <property type="match status" value="1"/>
</dbReference>
<dbReference type="Gene3D" id="3.40.50.11380">
    <property type="match status" value="1"/>
</dbReference>
<dbReference type="eggNOG" id="COG3914">
    <property type="taxonomic scope" value="Bacteria"/>
</dbReference>
<dbReference type="STRING" id="449447.MAE_07820"/>
<dbReference type="CAZy" id="GT41">
    <property type="family name" value="Glycosyltransferase Family 41"/>
</dbReference>
<organism evidence="4 5">
    <name type="scientific">Microcystis aeruginosa (strain NIES-843 / IAM M-2473)</name>
    <dbReference type="NCBI Taxonomy" id="449447"/>
    <lineage>
        <taxon>Bacteria</taxon>
        <taxon>Bacillati</taxon>
        <taxon>Cyanobacteriota</taxon>
        <taxon>Cyanophyceae</taxon>
        <taxon>Oscillatoriophycideae</taxon>
        <taxon>Chroococcales</taxon>
        <taxon>Microcystaceae</taxon>
        <taxon>Microcystis</taxon>
    </lineage>
</organism>
<evidence type="ECO:0000313" key="5">
    <source>
        <dbReference type="Proteomes" id="UP000001510"/>
    </source>
</evidence>
<dbReference type="InterPro" id="IPR051939">
    <property type="entry name" value="Glycosyltr_41/O-GlcNAc_trsf"/>
</dbReference>
<evidence type="ECO:0000313" key="4">
    <source>
        <dbReference type="EMBL" id="BAG00604.1"/>
    </source>
</evidence>
<keyword evidence="2" id="KW-0328">Glycosyltransferase</keyword>
<evidence type="ECO:0008006" key="6">
    <source>
        <dbReference type="Google" id="ProtNLM"/>
    </source>
</evidence>
<evidence type="ECO:0000256" key="3">
    <source>
        <dbReference type="ARBA" id="ARBA00022679"/>
    </source>
</evidence>
<name>B0JQE5_MICAN</name>
<gene>
    <name evidence="4" type="ordered locus">MAE_07820</name>
</gene>
<protein>
    <recommendedName>
        <fullName evidence="6">O-linked N-acetylglucosamine transferase, SPINDLY family protein</fullName>
    </recommendedName>
</protein>
<keyword evidence="5" id="KW-1185">Reference proteome</keyword>
<sequence length="446" mass="51929">MQWHQDTQTNLNDNNYQLVVQFYEQLIENNSPAIEDYFYLGLAYLLQDREEDAQATWLLVLSQAAESELSGWIETLTQILDAEATRQENSQRLETSYLIRLHLQNLNPSFLNNLLHLMELEIQFQNFAMEKCNDWCVFELLENTATAAINLDLLLGVTEKVLIYPCTNTIHFLELAALHINNPEIIAAKVISAIVNYAYQQKQSVFAINLVELCLRFLPEDLYLQNSLFNLYKTTTVDYKKSLEIAENFYKNCQTTTEKLLGISLVIGILQAKGDWGNLPKFIDELIQLIEGQINAEQFNALPFIIDSILGVTSCLPYYQDNPKINRYLQSKLAEIFQADVRTRYNYIAPVYYPKSPARKIKIGYIAHTLRRHSVGWLSRWLFHYHNRDKFEIYTYFVTQAADEITQKWFKNNSDYSYNLPAKIEQITAQIRQDKLDILVDIRPLA</sequence>
<accession>B0JQE5</accession>
<dbReference type="PANTHER" id="PTHR44835">
    <property type="entry name" value="UDP-N-ACETYLGLUCOSAMINE--PEPTIDE N-ACETYLGLUCOSAMINYLTRANSFERASE SPINDLY-RELATED"/>
    <property type="match status" value="1"/>
</dbReference>
<reference evidence="4 5" key="1">
    <citation type="journal article" date="2007" name="DNA Res.">
        <title>Complete genomic structure of the bloom-forming toxic cyanobacterium Microcystis aeruginosa NIES-843.</title>
        <authorList>
            <person name="Kaneko T."/>
            <person name="Nakajima N."/>
            <person name="Okamoto S."/>
            <person name="Suzuki I."/>
            <person name="Tanabe Y."/>
            <person name="Tamaoki M."/>
            <person name="Nakamura Y."/>
            <person name="Kasai F."/>
            <person name="Watanabe A."/>
            <person name="Kawashima K."/>
            <person name="Kishida Y."/>
            <person name="Ono A."/>
            <person name="Shimizu Y."/>
            <person name="Takahashi C."/>
            <person name="Minami C."/>
            <person name="Fujishiro T."/>
            <person name="Kohara M."/>
            <person name="Katoh M."/>
            <person name="Nakazaki N."/>
            <person name="Nakayama S."/>
            <person name="Yamada M."/>
            <person name="Tabata S."/>
            <person name="Watanabe M.M."/>
        </authorList>
    </citation>
    <scope>NUCLEOTIDE SEQUENCE [LARGE SCALE GENOMIC DNA]</scope>
    <source>
        <strain evidence="5">NIES-843 / IAM M-247</strain>
    </source>
</reference>
<dbReference type="AlphaFoldDB" id="B0JQE5"/>
<evidence type="ECO:0000256" key="1">
    <source>
        <dbReference type="ARBA" id="ARBA00004922"/>
    </source>
</evidence>
<dbReference type="PaxDb" id="449447-MAE_07820"/>
<dbReference type="Proteomes" id="UP000001510">
    <property type="component" value="Chromosome"/>
</dbReference>
<comment type="pathway">
    <text evidence="1">Protein modification; protein glycosylation.</text>
</comment>
<dbReference type="GO" id="GO:0016757">
    <property type="term" value="F:glycosyltransferase activity"/>
    <property type="evidence" value="ECO:0007669"/>
    <property type="project" value="UniProtKB-KW"/>
</dbReference>
<evidence type="ECO:0000256" key="2">
    <source>
        <dbReference type="ARBA" id="ARBA00022676"/>
    </source>
</evidence>
<dbReference type="KEGG" id="mar:MAE_07820"/>
<dbReference type="EMBL" id="AP009552">
    <property type="protein sequence ID" value="BAG00604.1"/>
    <property type="molecule type" value="Genomic_DNA"/>
</dbReference>
<proteinExistence type="predicted"/>